<dbReference type="SUPFAM" id="SSF56349">
    <property type="entry name" value="DNA breaking-rejoining enzymes"/>
    <property type="match status" value="1"/>
</dbReference>
<evidence type="ECO:0000313" key="4">
    <source>
        <dbReference type="Proteomes" id="UP000199651"/>
    </source>
</evidence>
<dbReference type="GO" id="GO:0003677">
    <property type="term" value="F:DNA binding"/>
    <property type="evidence" value="ECO:0007669"/>
    <property type="project" value="InterPro"/>
</dbReference>
<name>A0A1H0T784_9PSEU</name>
<dbReference type="InterPro" id="IPR013762">
    <property type="entry name" value="Integrase-like_cat_sf"/>
</dbReference>
<feature type="domain" description="Tyr recombinase" evidence="2">
    <location>
        <begin position="1"/>
        <end position="83"/>
    </location>
</feature>
<keyword evidence="1" id="KW-0233">DNA recombination</keyword>
<dbReference type="GO" id="GO:0015074">
    <property type="term" value="P:DNA integration"/>
    <property type="evidence" value="ECO:0007669"/>
    <property type="project" value="InterPro"/>
</dbReference>
<accession>A0A1H0T784</accession>
<protein>
    <submittedName>
        <fullName evidence="3">Phage integrase family protein</fullName>
    </submittedName>
</protein>
<proteinExistence type="predicted"/>
<evidence type="ECO:0000259" key="2">
    <source>
        <dbReference type="PROSITE" id="PS51898"/>
    </source>
</evidence>
<reference evidence="4" key="1">
    <citation type="submission" date="2016-10" db="EMBL/GenBank/DDBJ databases">
        <authorList>
            <person name="Varghese N."/>
            <person name="Submissions S."/>
        </authorList>
    </citation>
    <scope>NUCLEOTIDE SEQUENCE [LARGE SCALE GENOMIC DNA]</scope>
    <source>
        <strain evidence="4">IBRC-M 10655</strain>
    </source>
</reference>
<dbReference type="InterPro" id="IPR002104">
    <property type="entry name" value="Integrase_catalytic"/>
</dbReference>
<dbReference type="PROSITE" id="PS51898">
    <property type="entry name" value="TYR_RECOMBINASE"/>
    <property type="match status" value="1"/>
</dbReference>
<evidence type="ECO:0000313" key="3">
    <source>
        <dbReference type="EMBL" id="SDP49671.1"/>
    </source>
</evidence>
<gene>
    <name evidence="3" type="ORF">SAMN05192558_109295</name>
</gene>
<dbReference type="Pfam" id="PF00589">
    <property type="entry name" value="Phage_integrase"/>
    <property type="match status" value="1"/>
</dbReference>
<dbReference type="EMBL" id="FNJB01000009">
    <property type="protein sequence ID" value="SDP49671.1"/>
    <property type="molecule type" value="Genomic_DNA"/>
</dbReference>
<dbReference type="AntiFam" id="ANF00012">
    <property type="entry name" value="tRNA translation"/>
</dbReference>
<evidence type="ECO:0000256" key="1">
    <source>
        <dbReference type="ARBA" id="ARBA00023172"/>
    </source>
</evidence>
<keyword evidence="4" id="KW-1185">Reference proteome</keyword>
<dbReference type="STRING" id="504798.SAMN05421871_11179"/>
<sequence length="162" mass="17716">MWTRPDGADLRPSWLGDRFAALIAGAGLPPIRFHDLRHVAATMMLAAKVDLKVIQETLGHETLQTTSDLYTSVLPELARDAAEATVALIPRAPRQTLGHPSGTNSERGWQCRNINKTAARRGLSAVSSGAPEGIRTPNLLIRSQMLYPLSYGRVFSCARRTE</sequence>
<dbReference type="Proteomes" id="UP000199651">
    <property type="component" value="Unassembled WGS sequence"/>
</dbReference>
<dbReference type="InterPro" id="IPR011010">
    <property type="entry name" value="DNA_brk_join_enz"/>
</dbReference>
<dbReference type="Gene3D" id="1.10.443.10">
    <property type="entry name" value="Intergrase catalytic core"/>
    <property type="match status" value="1"/>
</dbReference>
<dbReference type="AlphaFoldDB" id="A0A1H0T784"/>
<dbReference type="GO" id="GO:0006310">
    <property type="term" value="P:DNA recombination"/>
    <property type="evidence" value="ECO:0007669"/>
    <property type="project" value="UniProtKB-KW"/>
</dbReference>
<organism evidence="3 4">
    <name type="scientific">Actinokineospora alba</name>
    <dbReference type="NCBI Taxonomy" id="504798"/>
    <lineage>
        <taxon>Bacteria</taxon>
        <taxon>Bacillati</taxon>
        <taxon>Actinomycetota</taxon>
        <taxon>Actinomycetes</taxon>
        <taxon>Pseudonocardiales</taxon>
        <taxon>Pseudonocardiaceae</taxon>
        <taxon>Actinokineospora</taxon>
    </lineage>
</organism>